<name>A0AC34R1R4_9BILA</name>
<organism evidence="1 2">
    <name type="scientific">Panagrolaimus sp. JU765</name>
    <dbReference type="NCBI Taxonomy" id="591449"/>
    <lineage>
        <taxon>Eukaryota</taxon>
        <taxon>Metazoa</taxon>
        <taxon>Ecdysozoa</taxon>
        <taxon>Nematoda</taxon>
        <taxon>Chromadorea</taxon>
        <taxon>Rhabditida</taxon>
        <taxon>Tylenchina</taxon>
        <taxon>Panagrolaimomorpha</taxon>
        <taxon>Panagrolaimoidea</taxon>
        <taxon>Panagrolaimidae</taxon>
        <taxon>Panagrolaimus</taxon>
    </lineage>
</organism>
<reference evidence="2" key="1">
    <citation type="submission" date="2022-11" db="UniProtKB">
        <authorList>
            <consortium name="WormBaseParasite"/>
        </authorList>
    </citation>
    <scope>IDENTIFICATION</scope>
</reference>
<accession>A0AC34R1R4</accession>
<proteinExistence type="predicted"/>
<sequence length="223" mass="24081">RRDMITRHMRTHLRPDGSPIPPQTDQLQINIGQLSLNSRSPLLTPEPQSNNLPPQFPTTTTTIPVTQTSILAQQLQIPKLTSQNTISKESADVAIYAAAAAAAQNAALTNYYAREQLNLAQIGRLEAQSQSNFMCRSTPNIPNLLGTSSVDCSTFRSITPTNLTTPTSTNNLAVAAATAFAQKLSPFMTQQQNNVAMIQQLAAAVQAQQQAQLTNNLLTTNGL</sequence>
<protein>
    <submittedName>
        <fullName evidence="2">Cubitus interruptus</fullName>
    </submittedName>
</protein>
<evidence type="ECO:0000313" key="1">
    <source>
        <dbReference type="Proteomes" id="UP000887576"/>
    </source>
</evidence>
<evidence type="ECO:0000313" key="2">
    <source>
        <dbReference type="WBParaSite" id="JU765_v2.g2745.t1"/>
    </source>
</evidence>
<dbReference type="Proteomes" id="UP000887576">
    <property type="component" value="Unplaced"/>
</dbReference>
<dbReference type="WBParaSite" id="JU765_v2.g2745.t1">
    <property type="protein sequence ID" value="JU765_v2.g2745.t1"/>
    <property type="gene ID" value="JU765_v2.g2745"/>
</dbReference>